<dbReference type="Pfam" id="PF02629">
    <property type="entry name" value="CoA_binding"/>
    <property type="match status" value="1"/>
</dbReference>
<dbReference type="Proteomes" id="UP000288730">
    <property type="component" value="Unassembled WGS sequence"/>
</dbReference>
<reference evidence="3" key="5">
    <citation type="submission" date="2024-02" db="EMBL/GenBank/DDBJ databases">
        <authorList>
            <consortium name="Clinical and Environmental Microbiology Branch: Whole genome sequencing antimicrobial resistance pathogens in the healthcare setting"/>
        </authorList>
    </citation>
    <scope>NUCLEOTIDE SEQUENCE</scope>
    <source>
        <strain evidence="3">1924188</strain>
    </source>
</reference>
<evidence type="ECO:0000313" key="5">
    <source>
        <dbReference type="EMBL" id="HAH7767246.1"/>
    </source>
</evidence>
<dbReference type="NCBIfam" id="NF004760">
    <property type="entry name" value="PRK06091.1"/>
    <property type="match status" value="1"/>
</dbReference>
<dbReference type="FunFam" id="3.40.50.261:FF:000015">
    <property type="entry name" value="Acyl-CoA synthetase FdrA"/>
    <property type="match status" value="1"/>
</dbReference>
<reference evidence="7" key="4">
    <citation type="journal article" date="2023" name="Microorganisms">
        <title>Comparative Genomic Analysis of ST131 Subclade C2 of ESBL-Producing E. coli Isolates from Patients with Recurrent and Sporadic Urinary Tract Infections.</title>
        <authorList>
            <person name="Jaen-Luchoro D."/>
            <person name="Kahnamouei A."/>
            <person name="Yazdanshenas S."/>
            <person name="Lindblom A."/>
            <person name="Samuelsson E."/>
            <person name="Ahren C."/>
            <person name="Karami N."/>
        </authorList>
    </citation>
    <scope>NUCLEOTIDE SEQUENCE</scope>
    <source>
        <strain evidence="7">S7</strain>
    </source>
</reference>
<feature type="domain" description="ATP-citrate synthase/succinyl-CoA ligase C-terminal" evidence="1">
    <location>
        <begin position="336"/>
        <end position="491"/>
    </location>
</feature>
<protein>
    <submittedName>
        <fullName evidence="5">Acyl-CoA synthetase FdrA</fullName>
    </submittedName>
</protein>
<gene>
    <name evidence="4" type="primary">fdrA</name>
    <name evidence="6" type="ORF">EPS76_11885</name>
    <name evidence="4" type="ORF">GRC73_22720</name>
    <name evidence="5" type="ORF">HIE29_000592</name>
    <name evidence="7" type="ORF">OGM49_06145</name>
    <name evidence="3" type="ORF">R8O40_000370</name>
</gene>
<dbReference type="Proteomes" id="UP000843571">
    <property type="component" value="Unassembled WGS sequence"/>
</dbReference>
<dbReference type="InterPro" id="IPR005811">
    <property type="entry name" value="SUCC_ACL_C"/>
</dbReference>
<organism evidence="5">
    <name type="scientific">Escherichia coli</name>
    <dbReference type="NCBI Taxonomy" id="562"/>
    <lineage>
        <taxon>Bacteria</taxon>
        <taxon>Pseudomonadati</taxon>
        <taxon>Pseudomonadota</taxon>
        <taxon>Gammaproteobacteria</taxon>
        <taxon>Enterobacterales</taxon>
        <taxon>Enterobacteriaceae</taxon>
        <taxon>Escherichia</taxon>
    </lineage>
</organism>
<dbReference type="SUPFAM" id="SSF52210">
    <property type="entry name" value="Succinyl-CoA synthetase domains"/>
    <property type="match status" value="2"/>
</dbReference>
<dbReference type="PANTHER" id="PTHR11117">
    <property type="entry name" value="SUCCINYL-COA LIGASE SUBUNIT ALPHA"/>
    <property type="match status" value="1"/>
</dbReference>
<feature type="domain" description="CoA-binding" evidence="2">
    <location>
        <begin position="193"/>
        <end position="287"/>
    </location>
</feature>
<name>A0A061YEP9_ECOLX</name>
<dbReference type="Proteomes" id="UP001285616">
    <property type="component" value="Unassembled WGS sequence"/>
</dbReference>
<reference evidence="5" key="3">
    <citation type="submission" date="2020-01" db="EMBL/GenBank/DDBJ databases">
        <authorList>
            <consortium name="NCBI Pathogen Detection Project"/>
        </authorList>
    </citation>
    <scope>NUCLEOTIDE SEQUENCE</scope>
    <source>
        <strain evidence="5">C0382</strain>
        <strain evidence="4">EC00763</strain>
    </source>
</reference>
<dbReference type="EMBL" id="DABCJL010000001">
    <property type="protein sequence ID" value="HAH7767246.1"/>
    <property type="molecule type" value="Genomic_DNA"/>
</dbReference>
<dbReference type="GO" id="GO:0006099">
    <property type="term" value="P:tricarboxylic acid cycle"/>
    <property type="evidence" value="ECO:0007669"/>
    <property type="project" value="TreeGrafter"/>
</dbReference>
<reference evidence="5" key="1">
    <citation type="journal article" date="2018" name="Genome Biol.">
        <title>SKESA: strategic k-mer extension for scrupulous assemblies.</title>
        <authorList>
            <person name="Souvorov A."/>
            <person name="Agarwala R."/>
            <person name="Lipman D.J."/>
        </authorList>
    </citation>
    <scope>NUCLEOTIDE SEQUENCE [LARGE SCALE GENOMIC DNA]</scope>
    <source>
        <strain evidence="5">C0382</strain>
        <strain evidence="4">EC00763</strain>
    </source>
</reference>
<dbReference type="Pfam" id="PF00549">
    <property type="entry name" value="Ligase_CoA"/>
    <property type="match status" value="1"/>
</dbReference>
<dbReference type="Gene3D" id="3.40.50.261">
    <property type="entry name" value="Succinyl-CoA synthetase domains"/>
    <property type="match status" value="2"/>
</dbReference>
<evidence type="ECO:0000313" key="6">
    <source>
        <dbReference type="EMBL" id="RXD16215.1"/>
    </source>
</evidence>
<evidence type="ECO:0000313" key="8">
    <source>
        <dbReference type="Proteomes" id="UP000288730"/>
    </source>
</evidence>
<dbReference type="InterPro" id="IPR003781">
    <property type="entry name" value="CoA-bd"/>
</dbReference>
<dbReference type="RefSeq" id="WP_000580890.1">
    <property type="nucleotide sequence ID" value="NZ_AP018784.2"/>
</dbReference>
<dbReference type="GO" id="GO:0004775">
    <property type="term" value="F:succinate-CoA ligase (ADP-forming) activity"/>
    <property type="evidence" value="ECO:0007669"/>
    <property type="project" value="TreeGrafter"/>
</dbReference>
<dbReference type="GO" id="GO:0009361">
    <property type="term" value="C:succinate-CoA ligase complex (ADP-forming)"/>
    <property type="evidence" value="ECO:0007669"/>
    <property type="project" value="TreeGrafter"/>
</dbReference>
<dbReference type="EMBL" id="CP107128">
    <property type="protein sequence ID" value="WLM97084.1"/>
    <property type="molecule type" value="Genomic_DNA"/>
</dbReference>
<accession>A0A061YEP9</accession>
<evidence type="ECO:0000313" key="4">
    <source>
        <dbReference type="EMBL" id="HAH4526772.1"/>
    </source>
</evidence>
<proteinExistence type="predicted"/>
<dbReference type="GO" id="GO:0005829">
    <property type="term" value="C:cytosol"/>
    <property type="evidence" value="ECO:0007669"/>
    <property type="project" value="TreeGrafter"/>
</dbReference>
<evidence type="ECO:0000313" key="3">
    <source>
        <dbReference type="EMBL" id="EMJ5252209.1"/>
    </source>
</evidence>
<dbReference type="EMBL" id="DABBJX010000042">
    <property type="protein sequence ID" value="HAH4526772.1"/>
    <property type="molecule type" value="Genomic_DNA"/>
</dbReference>
<sequence length="555" mass="58568">MIHAFIKKGCFQDSVSLMIISRKLSESENVDDVSVMMGTPANKALLDTTGFWHDDFNNATPNDICVAIRSEAADAGIAQAVMQQLEKALKQLAQGSGSSQALTQVRRWDSASQKLPDANLALISVAGEYAAELANQALDRNLNVMMFSDNVTLEDEIQLKTRAREKGLLVMGPDCGTSMIAATPLAFANVMPEGNIGVIGASGTGIQELCSQIALAGEGITHAIGLGGRDLSREVGGISALTALEMLSADEKSEVLAFVSKPPAETVRLKIVNAMKATGKPTVALFLGYTPAVARDENVWFASSLDEAARLACLLSRVTARRNAIAPVSSGFICGLYTGGTLAAEAAGLLAGHLGVEADDTHQHGMMLDADGHQILDLGDDFYTVGRPHPMIDPTLRNLLIADLGAKPQVRVLLLDVVIGFGATADPAASLVSAWQKACAARSDNQPLYAIATVTGTERDPQCRSQQIATLEDAGIAVVSSLPEATLLAAALIHPLSPATQQHTPSLLENVAVINIGLRSFALELQSASKPVVHYQWSPVAGGNKKLARLLERLQ</sequence>
<dbReference type="Gene3D" id="3.40.50.720">
    <property type="entry name" value="NAD(P)-binding Rossmann-like Domain"/>
    <property type="match status" value="1"/>
</dbReference>
<dbReference type="Proteomes" id="UP001180189">
    <property type="component" value="Chromosome"/>
</dbReference>
<dbReference type="InterPro" id="IPR016102">
    <property type="entry name" value="Succinyl-CoA_synth-like"/>
</dbReference>
<dbReference type="FunFam" id="3.40.50.261:FF:000014">
    <property type="entry name" value="Acyl-CoA synthetase FdrA"/>
    <property type="match status" value="1"/>
</dbReference>
<reference evidence="6 8" key="2">
    <citation type="submission" date="2019-01" db="EMBL/GenBank/DDBJ databases">
        <title>Genomic analysis of febrile catheter-associated UTI E. coli isolates.</title>
        <authorList>
            <person name="Potter R."/>
            <person name="Zou Z."/>
            <person name="Henderson J."/>
            <person name="Dantas G."/>
        </authorList>
    </citation>
    <scope>NUCLEOTIDE SEQUENCE [LARGE SCALE GENOMIC DNA]</scope>
    <source>
        <strain evidence="6 8">29_CAASB</strain>
    </source>
</reference>
<dbReference type="EMBL" id="ABONVU020000001">
    <property type="protein sequence ID" value="EMJ5252209.1"/>
    <property type="molecule type" value="Genomic_DNA"/>
</dbReference>
<dbReference type="PANTHER" id="PTHR11117:SF24">
    <property type="entry name" value="PROTEIN FDRA"/>
    <property type="match status" value="1"/>
</dbReference>
<evidence type="ECO:0000259" key="1">
    <source>
        <dbReference type="Pfam" id="PF00549"/>
    </source>
</evidence>
<dbReference type="AlphaFoldDB" id="A0A061YEP9"/>
<evidence type="ECO:0000259" key="2">
    <source>
        <dbReference type="Pfam" id="PF02629"/>
    </source>
</evidence>
<evidence type="ECO:0000313" key="7">
    <source>
        <dbReference type="EMBL" id="WLM97084.1"/>
    </source>
</evidence>
<dbReference type="EMBL" id="SCJN01000078">
    <property type="protein sequence ID" value="RXD16215.1"/>
    <property type="molecule type" value="Genomic_DNA"/>
</dbReference>
<dbReference type="GO" id="GO:0004776">
    <property type="term" value="F:succinate-CoA ligase (GDP-forming) activity"/>
    <property type="evidence" value="ECO:0007669"/>
    <property type="project" value="TreeGrafter"/>
</dbReference>